<gene>
    <name evidence="1" type="ORF">MCBMB27_02630</name>
    <name evidence="2" type="ORF">SAMN05192567_11237</name>
</gene>
<organism evidence="2 4">
    <name type="scientific">Methylobacterium phyllosphaerae</name>
    <dbReference type="NCBI Taxonomy" id="418223"/>
    <lineage>
        <taxon>Bacteria</taxon>
        <taxon>Pseudomonadati</taxon>
        <taxon>Pseudomonadota</taxon>
        <taxon>Alphaproteobacteria</taxon>
        <taxon>Hyphomicrobiales</taxon>
        <taxon>Methylobacteriaceae</taxon>
        <taxon>Methylobacterium</taxon>
    </lineage>
</organism>
<accession>A0AAE8HSI4</accession>
<dbReference type="KEGG" id="mphy:MCBMB27_02630"/>
<dbReference type="RefSeq" id="WP_075380570.1">
    <property type="nucleotide sequence ID" value="NZ_CP015367.1"/>
</dbReference>
<dbReference type="SUPFAM" id="SSF160272">
    <property type="entry name" value="Shew3726-like"/>
    <property type="match status" value="1"/>
</dbReference>
<dbReference type="EMBL" id="FOPK01000012">
    <property type="protein sequence ID" value="SFH01536.1"/>
    <property type="molecule type" value="Genomic_DNA"/>
</dbReference>
<reference evidence="2 4" key="2">
    <citation type="submission" date="2016-10" db="EMBL/GenBank/DDBJ databases">
        <authorList>
            <person name="Varghese N."/>
            <person name="Submissions S."/>
        </authorList>
    </citation>
    <scope>NUCLEOTIDE SEQUENCE [LARGE SCALE GENOMIC DNA]</scope>
    <source>
        <strain evidence="2 4">CBMB27</strain>
    </source>
</reference>
<dbReference type="InterPro" id="IPR036692">
    <property type="entry name" value="Shew3726-like_sf"/>
</dbReference>
<dbReference type="EMBL" id="CP015367">
    <property type="protein sequence ID" value="APT31921.1"/>
    <property type="molecule type" value="Genomic_DNA"/>
</dbReference>
<evidence type="ECO:0000313" key="2">
    <source>
        <dbReference type="EMBL" id="SFH01536.1"/>
    </source>
</evidence>
<dbReference type="Proteomes" id="UP000185487">
    <property type="component" value="Chromosome"/>
</dbReference>
<dbReference type="AlphaFoldDB" id="A0AAE8HSI4"/>
<dbReference type="Pfam" id="PF07369">
    <property type="entry name" value="DUF1488"/>
    <property type="match status" value="1"/>
</dbReference>
<keyword evidence="3" id="KW-1185">Reference proteome</keyword>
<protein>
    <recommendedName>
        <fullName evidence="5">DUF1488 domain-containing protein</fullName>
    </recommendedName>
</protein>
<dbReference type="Proteomes" id="UP000199140">
    <property type="component" value="Unassembled WGS sequence"/>
</dbReference>
<evidence type="ECO:0000313" key="4">
    <source>
        <dbReference type="Proteomes" id="UP000199140"/>
    </source>
</evidence>
<dbReference type="Gene3D" id="3.30.160.140">
    <property type="entry name" value="Shew3726-like"/>
    <property type="match status" value="1"/>
</dbReference>
<evidence type="ECO:0008006" key="5">
    <source>
        <dbReference type="Google" id="ProtNLM"/>
    </source>
</evidence>
<reference evidence="1 3" key="1">
    <citation type="submission" date="2016-04" db="EMBL/GenBank/DDBJ databases">
        <title>Complete genome sequencing and analysis of CBMB27, Methylobacterium phyllosphaerae isolated from leaf tissues of rice (Oryza sativa L.).</title>
        <authorList>
            <person name="Lee Y."/>
            <person name="Hwangbo K."/>
            <person name="Chung H."/>
            <person name="Yoo J."/>
            <person name="Kim K.Y."/>
            <person name="Sa T.M."/>
            <person name="Um Y."/>
            <person name="Madhaiyan M."/>
        </authorList>
    </citation>
    <scope>NUCLEOTIDE SEQUENCE [LARGE SCALE GENOMIC DNA]</scope>
    <source>
        <strain evidence="1 3">CBMB27</strain>
    </source>
</reference>
<sequence length="92" mass="10217">MALESYAASSSAVIDRETGAHVRFAMLDGDALVPCRVTFEALHHLFAVEGQPFDPLDLFRRYRLVVEDAAAEKHEREGATDGWIHLDDADFG</sequence>
<evidence type="ECO:0000313" key="1">
    <source>
        <dbReference type="EMBL" id="APT31921.1"/>
    </source>
</evidence>
<proteinExistence type="predicted"/>
<evidence type="ECO:0000313" key="3">
    <source>
        <dbReference type="Proteomes" id="UP000185487"/>
    </source>
</evidence>
<dbReference type="InterPro" id="IPR009962">
    <property type="entry name" value="DUF1488"/>
</dbReference>
<name>A0AAE8HSI4_9HYPH</name>